<gene>
    <name evidence="4" type="ORF">FO059_07760</name>
</gene>
<dbReference type="InterPro" id="IPR002711">
    <property type="entry name" value="HNH"/>
</dbReference>
<evidence type="ECO:0000256" key="2">
    <source>
        <dbReference type="SAM" id="MobiDB-lite"/>
    </source>
</evidence>
<dbReference type="OrthoDB" id="5173535at2"/>
<dbReference type="InterPro" id="IPR003615">
    <property type="entry name" value="HNH_nuc"/>
</dbReference>
<dbReference type="CDD" id="cd00085">
    <property type="entry name" value="HNHc"/>
    <property type="match status" value="1"/>
</dbReference>
<evidence type="ECO:0000256" key="1">
    <source>
        <dbReference type="ARBA" id="ARBA00023450"/>
    </source>
</evidence>
<name>A0A516X2C9_9ACTN</name>
<keyword evidence="5" id="KW-1185">Reference proteome</keyword>
<dbReference type="Pfam" id="PF02720">
    <property type="entry name" value="DUF222"/>
    <property type="match status" value="1"/>
</dbReference>
<dbReference type="KEGG" id="toy:FO059_07760"/>
<reference evidence="4 5" key="2">
    <citation type="submission" date="2019-07" db="EMBL/GenBank/DDBJ databases">
        <authorList>
            <person name="Huang Y."/>
        </authorList>
    </citation>
    <scope>NUCLEOTIDE SEQUENCE [LARGE SCALE GENOMIC DNA]</scope>
    <source>
        <strain evidence="4 5">HY188</strain>
    </source>
</reference>
<evidence type="ECO:0000313" key="5">
    <source>
        <dbReference type="Proteomes" id="UP000317344"/>
    </source>
</evidence>
<dbReference type="Gene3D" id="1.10.30.50">
    <property type="match status" value="1"/>
</dbReference>
<dbReference type="GO" id="GO:0003676">
    <property type="term" value="F:nucleic acid binding"/>
    <property type="evidence" value="ECO:0007669"/>
    <property type="project" value="InterPro"/>
</dbReference>
<accession>A0A516X2C9</accession>
<feature type="region of interest" description="Disordered" evidence="2">
    <location>
        <begin position="228"/>
        <end position="249"/>
    </location>
</feature>
<dbReference type="Proteomes" id="UP000317344">
    <property type="component" value="Chromosome"/>
</dbReference>
<feature type="compositionally biased region" description="Low complexity" evidence="2">
    <location>
        <begin position="453"/>
        <end position="466"/>
    </location>
</feature>
<comment type="similarity">
    <text evidence="1">Belongs to the Rv1128c/1148c/1588c/1702c/1945/3466 family.</text>
</comment>
<dbReference type="GO" id="GO:0004519">
    <property type="term" value="F:endonuclease activity"/>
    <property type="evidence" value="ECO:0007669"/>
    <property type="project" value="InterPro"/>
</dbReference>
<proteinExistence type="inferred from homology"/>
<dbReference type="AlphaFoldDB" id="A0A516X2C9"/>
<dbReference type="GO" id="GO:0008270">
    <property type="term" value="F:zinc ion binding"/>
    <property type="evidence" value="ECO:0007669"/>
    <property type="project" value="InterPro"/>
</dbReference>
<dbReference type="EMBL" id="CP041765">
    <property type="protein sequence ID" value="QDQ97246.1"/>
    <property type="molecule type" value="Genomic_DNA"/>
</dbReference>
<reference evidence="4 5" key="1">
    <citation type="submission" date="2019-07" db="EMBL/GenBank/DDBJ databases">
        <title>Tomitella cavernea sp. nov., an actinomycete isolated from soil.</title>
        <authorList>
            <person name="Cheng J."/>
        </authorList>
    </citation>
    <scope>NUCLEOTIDE SEQUENCE [LARGE SCALE GENOMIC DNA]</scope>
    <source>
        <strain evidence="4 5">HY188</strain>
    </source>
</reference>
<organism evidence="4 5">
    <name type="scientific">Tomitella fengzijianii</name>
    <dbReference type="NCBI Taxonomy" id="2597660"/>
    <lineage>
        <taxon>Bacteria</taxon>
        <taxon>Bacillati</taxon>
        <taxon>Actinomycetota</taxon>
        <taxon>Actinomycetes</taxon>
        <taxon>Mycobacteriales</taxon>
        <taxon>Tomitella</taxon>
    </lineage>
</organism>
<dbReference type="InterPro" id="IPR003870">
    <property type="entry name" value="DUF222"/>
</dbReference>
<dbReference type="RefSeq" id="WP_143907751.1">
    <property type="nucleotide sequence ID" value="NZ_CP041765.1"/>
</dbReference>
<feature type="domain" description="HNH nuclease" evidence="3">
    <location>
        <begin position="359"/>
        <end position="411"/>
    </location>
</feature>
<protein>
    <submittedName>
        <fullName evidence="4">DUF222 domain-containing protein</fullName>
    </submittedName>
</protein>
<dbReference type="Pfam" id="PF01844">
    <property type="entry name" value="HNH"/>
    <property type="match status" value="1"/>
</dbReference>
<evidence type="ECO:0000259" key="3">
    <source>
        <dbReference type="SMART" id="SM00507"/>
    </source>
</evidence>
<sequence>MSREITRTAETKGTTRDDSAARAYDFVASIGELLDAPLSDGLWQHADCQLTGWLDHVSTLMFRCEIAGMRIIGELARRRADTRGSRGAIVDHLAATSTATPGRARAVTTLAIALDDEPDVLAAYAAGEMTTAQAKLIVGFLAHPPAGMPAAAAPSCRDLLLKAATSGDLRCLQDAREGLRQMFAPDDTPPGEDTDRNEFHASKTLAGRVVVKGDLDAVTGEHLLSALSPLSAPRPEADGSPDRRRASQRRADALTEILRRYQAAATDTGDGRPHIHIHIGAADLAAPEERRLRMRKYLDQGRYGDMFAALRTGWADHTGTLSAHTVRRLACDATITPIITGPGDVPLHLGRTTRLAGRAQRRALAARDRGCAFPACDRPPAWTQAHHIVHWADGGPTDLDNLVLLCAAYHRAVHHDGWTAAMSAAGIPVFRPPATIDPHGRWLNGHGLHTDAPRAAPSSAPDRPAACRTNATDGPGPP</sequence>
<evidence type="ECO:0000313" key="4">
    <source>
        <dbReference type="EMBL" id="QDQ97246.1"/>
    </source>
</evidence>
<feature type="region of interest" description="Disordered" evidence="2">
    <location>
        <begin position="441"/>
        <end position="478"/>
    </location>
</feature>
<feature type="compositionally biased region" description="Basic and acidic residues" evidence="2">
    <location>
        <begin position="235"/>
        <end position="249"/>
    </location>
</feature>
<dbReference type="SMART" id="SM00507">
    <property type="entry name" value="HNHc"/>
    <property type="match status" value="1"/>
</dbReference>